<dbReference type="RefSeq" id="WP_104429211.1">
    <property type="nucleotide sequence ID" value="NZ_PTIZ01000006.1"/>
</dbReference>
<sequence>MKSERFALLERARFYNLFELRHGPDHGERETNGNKLRDAGKSVFQDIRDCESNNASITTKARRKIPENFVFFVPSW</sequence>
<evidence type="ECO:0000313" key="2">
    <source>
        <dbReference type="Proteomes" id="UP000240010"/>
    </source>
</evidence>
<dbReference type="AlphaFoldDB" id="A0A2S6HCZ1"/>
<reference evidence="1 2" key="1">
    <citation type="submission" date="2018-02" db="EMBL/GenBank/DDBJ databases">
        <title>Subsurface microbial communities from deep shales in Ohio and West Virginia, USA.</title>
        <authorList>
            <person name="Wrighton K."/>
        </authorList>
    </citation>
    <scope>NUCLEOTIDE SEQUENCE [LARGE SCALE GENOMIC DNA]</scope>
    <source>
        <strain evidence="1 2">OWC-DMM</strain>
    </source>
</reference>
<comment type="caution">
    <text evidence="1">The sequence shown here is derived from an EMBL/GenBank/DDBJ whole genome shotgun (WGS) entry which is preliminary data.</text>
</comment>
<proteinExistence type="predicted"/>
<accession>A0A2S6HCZ1</accession>
<name>A0A2S6HCZ1_9GAMM</name>
<protein>
    <submittedName>
        <fullName evidence="1">Uncharacterized protein</fullName>
    </submittedName>
</protein>
<dbReference type="Proteomes" id="UP000240010">
    <property type="component" value="Unassembled WGS sequence"/>
</dbReference>
<dbReference type="EMBL" id="PTIZ01000006">
    <property type="protein sequence ID" value="PPK75359.1"/>
    <property type="molecule type" value="Genomic_DNA"/>
</dbReference>
<gene>
    <name evidence="1" type="ORF">B0F87_106207</name>
</gene>
<evidence type="ECO:0000313" key="1">
    <source>
        <dbReference type="EMBL" id="PPK75359.1"/>
    </source>
</evidence>
<organism evidence="1 2">
    <name type="scientific">Methylobacter tundripaludum</name>
    <dbReference type="NCBI Taxonomy" id="173365"/>
    <lineage>
        <taxon>Bacteria</taxon>
        <taxon>Pseudomonadati</taxon>
        <taxon>Pseudomonadota</taxon>
        <taxon>Gammaproteobacteria</taxon>
        <taxon>Methylococcales</taxon>
        <taxon>Methylococcaceae</taxon>
        <taxon>Methylobacter</taxon>
    </lineage>
</organism>